<organism evidence="2 3">
    <name type="scientific">Mycetomoellerius zeteki</name>
    <dbReference type="NCBI Taxonomy" id="64791"/>
    <lineage>
        <taxon>Eukaryota</taxon>
        <taxon>Metazoa</taxon>
        <taxon>Ecdysozoa</taxon>
        <taxon>Arthropoda</taxon>
        <taxon>Hexapoda</taxon>
        <taxon>Insecta</taxon>
        <taxon>Pterygota</taxon>
        <taxon>Neoptera</taxon>
        <taxon>Endopterygota</taxon>
        <taxon>Hymenoptera</taxon>
        <taxon>Apocrita</taxon>
        <taxon>Aculeata</taxon>
        <taxon>Formicoidea</taxon>
        <taxon>Formicidae</taxon>
        <taxon>Myrmicinae</taxon>
        <taxon>Mycetomoellerius</taxon>
    </lineage>
</organism>
<proteinExistence type="predicted"/>
<feature type="non-terminal residue" evidence="2">
    <location>
        <position position="1"/>
    </location>
</feature>
<evidence type="ECO:0000313" key="3">
    <source>
        <dbReference type="Proteomes" id="UP000075809"/>
    </source>
</evidence>
<feature type="compositionally biased region" description="Basic and acidic residues" evidence="1">
    <location>
        <begin position="71"/>
        <end position="104"/>
    </location>
</feature>
<sequence length="109" mass="12210">AGVAPLDNAVNTKGTGPSAIHPTPQTRTTNTQGAVRWVAVALAVVVRGWRNTNKGANFELLYACWELAGPERKRERKWSRTDRREEDREDRGGGEKGRNRERKGERKGK</sequence>
<dbReference type="Proteomes" id="UP000075809">
    <property type="component" value="Unassembled WGS sequence"/>
</dbReference>
<evidence type="ECO:0000256" key="1">
    <source>
        <dbReference type="SAM" id="MobiDB-lite"/>
    </source>
</evidence>
<feature type="region of interest" description="Disordered" evidence="1">
    <location>
        <begin position="1"/>
        <end position="32"/>
    </location>
</feature>
<reference evidence="2 3" key="1">
    <citation type="submission" date="2015-09" db="EMBL/GenBank/DDBJ databases">
        <title>Trachymyrmex zeteki WGS genome.</title>
        <authorList>
            <person name="Nygaard S."/>
            <person name="Hu H."/>
            <person name="Boomsma J."/>
            <person name="Zhang G."/>
        </authorList>
    </citation>
    <scope>NUCLEOTIDE SEQUENCE [LARGE SCALE GENOMIC DNA]</scope>
    <source>
        <strain evidence="2">Tzet28-1</strain>
        <tissue evidence="2">Whole body</tissue>
    </source>
</reference>
<feature type="region of interest" description="Disordered" evidence="1">
    <location>
        <begin position="71"/>
        <end position="109"/>
    </location>
</feature>
<protein>
    <submittedName>
        <fullName evidence="2">Uncharacterized protein</fullName>
    </submittedName>
</protein>
<gene>
    <name evidence="2" type="ORF">ALC60_04079</name>
</gene>
<accession>A0A151X9U9</accession>
<keyword evidence="3" id="KW-1185">Reference proteome</keyword>
<feature type="compositionally biased region" description="Polar residues" evidence="1">
    <location>
        <begin position="23"/>
        <end position="32"/>
    </location>
</feature>
<dbReference type="EMBL" id="KQ982373">
    <property type="protein sequence ID" value="KYQ57090.1"/>
    <property type="molecule type" value="Genomic_DNA"/>
</dbReference>
<dbReference type="AlphaFoldDB" id="A0A151X9U9"/>
<name>A0A151X9U9_9HYME</name>
<evidence type="ECO:0000313" key="2">
    <source>
        <dbReference type="EMBL" id="KYQ57090.1"/>
    </source>
</evidence>